<dbReference type="RefSeq" id="WP_088017996.1">
    <property type="nucleotide sequence ID" value="NZ_CP020880.1"/>
</dbReference>
<dbReference type="GO" id="GO:0030435">
    <property type="term" value="P:sporulation resulting in formation of a cellular spore"/>
    <property type="evidence" value="ECO:0007669"/>
    <property type="project" value="InterPro"/>
</dbReference>
<evidence type="ECO:0000256" key="1">
    <source>
        <dbReference type="SAM" id="MobiDB-lite"/>
    </source>
</evidence>
<dbReference type="EMBL" id="VTEU01000001">
    <property type="protein sequence ID" value="TYS61460.1"/>
    <property type="molecule type" value="Genomic_DNA"/>
</dbReference>
<protein>
    <submittedName>
        <fullName evidence="3">YhcN/YlaJ family sporulation lipoprotein</fullName>
    </submittedName>
</protein>
<dbReference type="InterPro" id="IPR014247">
    <property type="entry name" value="Spore_lipoprot_YhcN/YlaJ"/>
</dbReference>
<name>A0A1Y0CLM0_9BACI</name>
<gene>
    <name evidence="2" type="ORF">B4U37_09185</name>
    <name evidence="3" type="ORF">FZC74_04050</name>
</gene>
<feature type="compositionally biased region" description="Basic and acidic residues" evidence="1">
    <location>
        <begin position="197"/>
        <end position="209"/>
    </location>
</feature>
<dbReference type="Proteomes" id="UP000323393">
    <property type="component" value="Unassembled WGS sequence"/>
</dbReference>
<dbReference type="KEGG" id="bhk:B4U37_09185"/>
<sequence length="209" mass="23279">MKRYLLVTAIVTLSLTGCMNNQPRNISSENENSRIIHVKDSADVQVDRKTGQEVSAHLVELATRVPNVNDATAVVLGPYAVVGIDVNSDLDRERVSTIKYSVAESLKNDPYGATAIILADADSFVRLQEMGRDIQNGRPVTGVMEELAEIVGRVMPEIPIDLKEPVAPNPTEQNNSKLPKDQEKQLEQKQQNQSNNQKDEKRYKEVKQD</sequence>
<dbReference type="InterPro" id="IPR019076">
    <property type="entry name" value="Spore_lipoprot_YhcN/YlaJ-like"/>
</dbReference>
<reference evidence="2 4" key="1">
    <citation type="submission" date="2017-04" db="EMBL/GenBank/DDBJ databases">
        <title>Complete Genome Sequence of the Bacillus horikoshii 20a strain from Cuatro Cienegas, Coahuila, Mexico.</title>
        <authorList>
            <person name="Zarza E."/>
            <person name="Alcaraz L.D."/>
            <person name="Aguilar-Salinas B."/>
            <person name="Islas A."/>
            <person name="Olmedo-Alvarez G."/>
        </authorList>
    </citation>
    <scope>NUCLEOTIDE SEQUENCE [LARGE SCALE GENOMIC DNA]</scope>
    <source>
        <strain evidence="2 4">20a</strain>
    </source>
</reference>
<feature type="compositionally biased region" description="Basic and acidic residues" evidence="1">
    <location>
        <begin position="178"/>
        <end position="187"/>
    </location>
</feature>
<proteinExistence type="predicted"/>
<evidence type="ECO:0000313" key="4">
    <source>
        <dbReference type="Proteomes" id="UP000195573"/>
    </source>
</evidence>
<dbReference type="Pfam" id="PF09580">
    <property type="entry name" value="Spore_YhcN_YlaJ"/>
    <property type="match status" value="1"/>
</dbReference>
<dbReference type="PROSITE" id="PS51257">
    <property type="entry name" value="PROKAR_LIPOPROTEIN"/>
    <property type="match status" value="1"/>
</dbReference>
<dbReference type="EMBL" id="CP020880">
    <property type="protein sequence ID" value="ART76203.1"/>
    <property type="molecule type" value="Genomic_DNA"/>
</dbReference>
<keyword evidence="4" id="KW-1185">Reference proteome</keyword>
<feature type="region of interest" description="Disordered" evidence="1">
    <location>
        <begin position="163"/>
        <end position="209"/>
    </location>
</feature>
<keyword evidence="3" id="KW-0449">Lipoprotein</keyword>
<dbReference type="GeneID" id="96738594"/>
<organism evidence="3 5">
    <name type="scientific">Sutcliffiella horikoshii</name>
    <dbReference type="NCBI Taxonomy" id="79883"/>
    <lineage>
        <taxon>Bacteria</taxon>
        <taxon>Bacillati</taxon>
        <taxon>Bacillota</taxon>
        <taxon>Bacilli</taxon>
        <taxon>Bacillales</taxon>
        <taxon>Bacillaceae</taxon>
        <taxon>Sutcliffiella</taxon>
    </lineage>
</organism>
<evidence type="ECO:0000313" key="3">
    <source>
        <dbReference type="EMBL" id="TYS61460.1"/>
    </source>
</evidence>
<dbReference type="AlphaFoldDB" id="A0A1Y0CLM0"/>
<evidence type="ECO:0000313" key="2">
    <source>
        <dbReference type="EMBL" id="ART76203.1"/>
    </source>
</evidence>
<evidence type="ECO:0000313" key="5">
    <source>
        <dbReference type="Proteomes" id="UP000323393"/>
    </source>
</evidence>
<accession>A0A1Y0CLM0</accession>
<dbReference type="Proteomes" id="UP000195573">
    <property type="component" value="Chromosome"/>
</dbReference>
<reference evidence="3 5" key="2">
    <citation type="submission" date="2019-08" db="EMBL/GenBank/DDBJ databases">
        <title>Bacillus genomes from the desert of Cuatro Cienegas, Coahuila.</title>
        <authorList>
            <person name="Olmedo-Alvarez G."/>
        </authorList>
    </citation>
    <scope>NUCLEOTIDE SEQUENCE [LARGE SCALE GENOMIC DNA]</scope>
    <source>
        <strain evidence="3 5">CH88_3T</strain>
    </source>
</reference>
<dbReference type="NCBIfam" id="TIGR02898">
    <property type="entry name" value="spore_YhcN_YlaJ"/>
    <property type="match status" value="1"/>
</dbReference>